<dbReference type="eggNOG" id="arCOG01314">
    <property type="taxonomic scope" value="Archaea"/>
</dbReference>
<proteinExistence type="predicted"/>
<dbReference type="AlphaFoldDB" id="F0QY77"/>
<feature type="domain" description="DUF4350" evidence="2">
    <location>
        <begin position="50"/>
        <end position="218"/>
    </location>
</feature>
<evidence type="ECO:0000313" key="4">
    <source>
        <dbReference type="Proteomes" id="UP000007485"/>
    </source>
</evidence>
<name>F0QY77_VULM7</name>
<evidence type="ECO:0000313" key="3">
    <source>
        <dbReference type="EMBL" id="ADY01314.1"/>
    </source>
</evidence>
<protein>
    <recommendedName>
        <fullName evidence="2">DUF4350 domain-containing protein</fullName>
    </recommendedName>
</protein>
<dbReference type="RefSeq" id="WP_013604476.1">
    <property type="nucleotide sequence ID" value="NC_015151.1"/>
</dbReference>
<dbReference type="KEGG" id="vmo:VMUT_1109"/>
<dbReference type="STRING" id="985053.VMUT_1109"/>
<dbReference type="Pfam" id="PF14258">
    <property type="entry name" value="DUF4350"/>
    <property type="match status" value="1"/>
</dbReference>
<dbReference type="InterPro" id="IPR029062">
    <property type="entry name" value="Class_I_gatase-like"/>
</dbReference>
<evidence type="ECO:0000259" key="2">
    <source>
        <dbReference type="Pfam" id="PF14258"/>
    </source>
</evidence>
<dbReference type="SUPFAM" id="SSF52317">
    <property type="entry name" value="Class I glutamine amidotransferase-like"/>
    <property type="match status" value="1"/>
</dbReference>
<evidence type="ECO:0000256" key="1">
    <source>
        <dbReference type="SAM" id="Phobius"/>
    </source>
</evidence>
<keyword evidence="1" id="KW-0812">Transmembrane</keyword>
<dbReference type="InterPro" id="IPR025646">
    <property type="entry name" value="DUF4350"/>
</dbReference>
<dbReference type="EMBL" id="CP002529">
    <property type="protein sequence ID" value="ADY01314.1"/>
    <property type="molecule type" value="Genomic_DNA"/>
</dbReference>
<organism evidence="3 4">
    <name type="scientific">Vulcanisaeta moutnovskia (strain 768-28)</name>
    <dbReference type="NCBI Taxonomy" id="985053"/>
    <lineage>
        <taxon>Archaea</taxon>
        <taxon>Thermoproteota</taxon>
        <taxon>Thermoprotei</taxon>
        <taxon>Thermoproteales</taxon>
        <taxon>Thermoproteaceae</taxon>
        <taxon>Vulcanisaeta</taxon>
    </lineage>
</organism>
<reference evidence="3 4" key="1">
    <citation type="journal article" date="2011" name="J. Bacteriol.">
        <title>Complete genome sequence of 'Vulcanisaeta moutnovskia' strain 768-28, a novel member of the hyperthermophilic crenarchaeal genus vulcanisaeta.</title>
        <authorList>
            <person name="Gumerov V.M."/>
            <person name="Mardanov A.V."/>
            <person name="Beletsky A.V."/>
            <person name="Prokofeva M.I."/>
            <person name="Bonch-Osmolovskaya E.A."/>
            <person name="Ravin N.V."/>
            <person name="Skryabin K.G."/>
        </authorList>
    </citation>
    <scope>NUCLEOTIDE SEQUENCE [LARGE SCALE GENOMIC DNA]</scope>
    <source>
        <strain evidence="3 4">768-28</strain>
    </source>
</reference>
<accession>F0QY77</accession>
<keyword evidence="1" id="KW-0472">Membrane</keyword>
<gene>
    <name evidence="3" type="ordered locus">VMUT_1109</name>
</gene>
<sequence length="275" mass="29555">MKWIPISVVILTFIFIAIALGPSLTPFDAYNSYWDGYSTAASICLKPVYALPSNLSGITSIFITPETNLSRSLISSLLNYVVSGGRLVVIDGNVEASNQLLSELGVGSRFTNLMIRDPILNVINEEFPLAFVVSNPLISMNQGVLALDNATVIDIGDPNAVVIAETSRFSIAGNLTGSFPVIVAISIGRGYVILISSPGMLMNSLINEANNEAFLRELCSNGSAVYFEGALIENPQGIAKAWLLTAYAYASTYPVNYLLILAPVILMIVVLLIKR</sequence>
<feature type="transmembrane region" description="Helical" evidence="1">
    <location>
        <begin position="255"/>
        <end position="273"/>
    </location>
</feature>
<dbReference type="HOGENOM" id="CLU_978688_0_0_2"/>
<keyword evidence="1" id="KW-1133">Transmembrane helix</keyword>
<dbReference type="OrthoDB" id="372296at2157"/>
<keyword evidence="4" id="KW-1185">Reference proteome</keyword>
<dbReference type="GeneID" id="10288761"/>
<dbReference type="Proteomes" id="UP000007485">
    <property type="component" value="Chromosome"/>
</dbReference>